<evidence type="ECO:0000256" key="4">
    <source>
        <dbReference type="SAM" id="SignalP"/>
    </source>
</evidence>
<dbReference type="FunFam" id="2.10.25.10:FF:000139">
    <property type="entry name" value="Fibulin-1"/>
    <property type="match status" value="1"/>
</dbReference>
<evidence type="ECO:0000259" key="5">
    <source>
        <dbReference type="PROSITE" id="PS50026"/>
    </source>
</evidence>
<dbReference type="CDD" id="cd00054">
    <property type="entry name" value="EGF_CA"/>
    <property type="match status" value="1"/>
</dbReference>
<feature type="domain" description="EGF-like" evidence="5">
    <location>
        <begin position="285"/>
        <end position="327"/>
    </location>
</feature>
<dbReference type="GO" id="GO:0005509">
    <property type="term" value="F:calcium ion binding"/>
    <property type="evidence" value="ECO:0007669"/>
    <property type="project" value="InterPro"/>
</dbReference>
<dbReference type="EMBL" id="JAWDGP010004710">
    <property type="protein sequence ID" value="KAK3762421.1"/>
    <property type="molecule type" value="Genomic_DNA"/>
</dbReference>
<dbReference type="Proteomes" id="UP001283361">
    <property type="component" value="Unassembled WGS sequence"/>
</dbReference>
<keyword evidence="1 3" id="KW-0245">EGF-like domain</keyword>
<dbReference type="Gene3D" id="2.90.20.10">
    <property type="entry name" value="Plasmodium vivax P25 domain"/>
    <property type="match status" value="1"/>
</dbReference>
<dbReference type="InterPro" id="IPR018097">
    <property type="entry name" value="EGF_Ca-bd_CS"/>
</dbReference>
<feature type="signal peptide" evidence="4">
    <location>
        <begin position="1"/>
        <end position="25"/>
    </location>
</feature>
<name>A0AAE1D9M1_9GAST</name>
<gene>
    <name evidence="6" type="ORF">RRG08_009813</name>
</gene>
<protein>
    <recommendedName>
        <fullName evidence="5">EGF-like domain-containing protein</fullName>
    </recommendedName>
</protein>
<dbReference type="InterPro" id="IPR001881">
    <property type="entry name" value="EGF-like_Ca-bd_dom"/>
</dbReference>
<accession>A0AAE1D9M1</accession>
<dbReference type="PROSITE" id="PS00010">
    <property type="entry name" value="ASX_HYDROXYL"/>
    <property type="match status" value="1"/>
</dbReference>
<feature type="chain" id="PRO_5042132855" description="EGF-like domain-containing protein" evidence="4">
    <location>
        <begin position="26"/>
        <end position="368"/>
    </location>
</feature>
<evidence type="ECO:0000256" key="1">
    <source>
        <dbReference type="ARBA" id="ARBA00022536"/>
    </source>
</evidence>
<evidence type="ECO:0000256" key="3">
    <source>
        <dbReference type="PROSITE-ProRule" id="PRU00076"/>
    </source>
</evidence>
<keyword evidence="4" id="KW-0732">Signal</keyword>
<dbReference type="InterPro" id="IPR049883">
    <property type="entry name" value="NOTCH1_EGF-like"/>
</dbReference>
<evidence type="ECO:0000313" key="6">
    <source>
        <dbReference type="EMBL" id="KAK3762421.1"/>
    </source>
</evidence>
<dbReference type="PROSITE" id="PS01187">
    <property type="entry name" value="EGF_CA"/>
    <property type="match status" value="1"/>
</dbReference>
<keyword evidence="7" id="KW-1185">Reference proteome</keyword>
<dbReference type="SUPFAM" id="SSF57196">
    <property type="entry name" value="EGF/Laminin"/>
    <property type="match status" value="1"/>
</dbReference>
<dbReference type="PROSITE" id="PS50026">
    <property type="entry name" value="EGF_3"/>
    <property type="match status" value="1"/>
</dbReference>
<dbReference type="AlphaFoldDB" id="A0AAE1D9M1"/>
<comment type="caution">
    <text evidence="6">The sequence shown here is derived from an EMBL/GenBank/DDBJ whole genome shotgun (WGS) entry which is preliminary data.</text>
</comment>
<keyword evidence="2" id="KW-1015">Disulfide bond</keyword>
<sequence>METSAFFTLISTSLMYLIFPGRTETFNQVIDPVHTELKWAGLFLAAHKYFDVDRRRGNSLSWKYDPRVFHKHFPMPRLRSLHPQVNEACHQGVMACVREIASKAQESPSIADTDEELKKAALALPDTIPAFYPLTSDLELFQYRTTASYFMCWYTMRREELLMNYMGEKPCLENLNKVKEKIWADMTVTEYRTGSYAFPWRCAEIQFCPDPCYGRRTEGNVPSASALREDKGNPCRHLKDRTCKWVPDENTDLESLQRNMFNITCACHKEKPGFRWSSRYKLCVDIDECTESNVECEENRICQNSVGSFACVCRMGNKFDSQKKLCVEHVPLPAHSFHRSSKVRVVKQKTALRRFLEYVFGLRESPKP</sequence>
<evidence type="ECO:0000313" key="7">
    <source>
        <dbReference type="Proteomes" id="UP001283361"/>
    </source>
</evidence>
<comment type="caution">
    <text evidence="3">Lacks conserved residue(s) required for the propagation of feature annotation.</text>
</comment>
<dbReference type="InterPro" id="IPR000742">
    <property type="entry name" value="EGF"/>
</dbReference>
<reference evidence="6" key="1">
    <citation type="journal article" date="2023" name="G3 (Bethesda)">
        <title>A reference genome for the long-term kleptoplast-retaining sea slug Elysia crispata morphotype clarki.</title>
        <authorList>
            <person name="Eastman K.E."/>
            <person name="Pendleton A.L."/>
            <person name="Shaikh M.A."/>
            <person name="Suttiyut T."/>
            <person name="Ogas R."/>
            <person name="Tomko P."/>
            <person name="Gavelis G."/>
            <person name="Widhalm J.R."/>
            <person name="Wisecaver J.H."/>
        </authorList>
    </citation>
    <scope>NUCLEOTIDE SEQUENCE</scope>
    <source>
        <strain evidence="6">ECLA1</strain>
    </source>
</reference>
<dbReference type="SMART" id="SM00179">
    <property type="entry name" value="EGF_CA"/>
    <property type="match status" value="1"/>
</dbReference>
<dbReference type="InterPro" id="IPR000152">
    <property type="entry name" value="EGF-type_Asp/Asn_hydroxyl_site"/>
</dbReference>
<proteinExistence type="predicted"/>
<dbReference type="Pfam" id="PF07645">
    <property type="entry name" value="EGF_CA"/>
    <property type="match status" value="1"/>
</dbReference>
<organism evidence="6 7">
    <name type="scientific">Elysia crispata</name>
    <name type="common">lettuce slug</name>
    <dbReference type="NCBI Taxonomy" id="231223"/>
    <lineage>
        <taxon>Eukaryota</taxon>
        <taxon>Metazoa</taxon>
        <taxon>Spiralia</taxon>
        <taxon>Lophotrochozoa</taxon>
        <taxon>Mollusca</taxon>
        <taxon>Gastropoda</taxon>
        <taxon>Heterobranchia</taxon>
        <taxon>Euthyneura</taxon>
        <taxon>Panpulmonata</taxon>
        <taxon>Sacoglossa</taxon>
        <taxon>Placobranchoidea</taxon>
        <taxon>Plakobranchidae</taxon>
        <taxon>Elysia</taxon>
    </lineage>
</organism>
<evidence type="ECO:0000256" key="2">
    <source>
        <dbReference type="ARBA" id="ARBA00023157"/>
    </source>
</evidence>